<dbReference type="Proteomes" id="UP000886523">
    <property type="component" value="Unassembled WGS sequence"/>
</dbReference>
<comment type="caution">
    <text evidence="1">The sequence shown here is derived from an EMBL/GenBank/DDBJ whole genome shotgun (WGS) entry which is preliminary data.</text>
</comment>
<evidence type="ECO:0000313" key="2">
    <source>
        <dbReference type="Proteomes" id="UP000886523"/>
    </source>
</evidence>
<organism evidence="1 2">
    <name type="scientific">Hydnum rufescens UP504</name>
    <dbReference type="NCBI Taxonomy" id="1448309"/>
    <lineage>
        <taxon>Eukaryota</taxon>
        <taxon>Fungi</taxon>
        <taxon>Dikarya</taxon>
        <taxon>Basidiomycota</taxon>
        <taxon>Agaricomycotina</taxon>
        <taxon>Agaricomycetes</taxon>
        <taxon>Cantharellales</taxon>
        <taxon>Hydnaceae</taxon>
        <taxon>Hydnum</taxon>
    </lineage>
</organism>
<reference evidence="1" key="1">
    <citation type="journal article" date="2020" name="Nat. Commun.">
        <title>Large-scale genome sequencing of mycorrhizal fungi provides insights into the early evolution of symbiotic traits.</title>
        <authorList>
            <person name="Miyauchi S."/>
            <person name="Kiss E."/>
            <person name="Kuo A."/>
            <person name="Drula E."/>
            <person name="Kohler A."/>
            <person name="Sanchez-Garcia M."/>
            <person name="Morin E."/>
            <person name="Andreopoulos B."/>
            <person name="Barry K.W."/>
            <person name="Bonito G."/>
            <person name="Buee M."/>
            <person name="Carver A."/>
            <person name="Chen C."/>
            <person name="Cichocki N."/>
            <person name="Clum A."/>
            <person name="Culley D."/>
            <person name="Crous P.W."/>
            <person name="Fauchery L."/>
            <person name="Girlanda M."/>
            <person name="Hayes R.D."/>
            <person name="Keri Z."/>
            <person name="LaButti K."/>
            <person name="Lipzen A."/>
            <person name="Lombard V."/>
            <person name="Magnuson J."/>
            <person name="Maillard F."/>
            <person name="Murat C."/>
            <person name="Nolan M."/>
            <person name="Ohm R.A."/>
            <person name="Pangilinan J."/>
            <person name="Pereira M.F."/>
            <person name="Perotto S."/>
            <person name="Peter M."/>
            <person name="Pfister S."/>
            <person name="Riley R."/>
            <person name="Sitrit Y."/>
            <person name="Stielow J.B."/>
            <person name="Szollosi G."/>
            <person name="Zifcakova L."/>
            <person name="Stursova M."/>
            <person name="Spatafora J.W."/>
            <person name="Tedersoo L."/>
            <person name="Vaario L.M."/>
            <person name="Yamada A."/>
            <person name="Yan M."/>
            <person name="Wang P."/>
            <person name="Xu J."/>
            <person name="Bruns T."/>
            <person name="Baldrian P."/>
            <person name="Vilgalys R."/>
            <person name="Dunand C."/>
            <person name="Henrissat B."/>
            <person name="Grigoriev I.V."/>
            <person name="Hibbett D."/>
            <person name="Nagy L.G."/>
            <person name="Martin F.M."/>
        </authorList>
    </citation>
    <scope>NUCLEOTIDE SEQUENCE</scope>
    <source>
        <strain evidence="1">UP504</strain>
    </source>
</reference>
<evidence type="ECO:0000313" key="1">
    <source>
        <dbReference type="EMBL" id="KAF9512870.1"/>
    </source>
</evidence>
<accession>A0A9P6AVV3</accession>
<protein>
    <submittedName>
        <fullName evidence="1">Uncharacterized protein</fullName>
    </submittedName>
</protein>
<dbReference type="AlphaFoldDB" id="A0A9P6AVV3"/>
<keyword evidence="2" id="KW-1185">Reference proteome</keyword>
<proteinExistence type="predicted"/>
<gene>
    <name evidence="1" type="ORF">BS47DRAFT_1020274</name>
</gene>
<dbReference type="EMBL" id="MU128980">
    <property type="protein sequence ID" value="KAF9512870.1"/>
    <property type="molecule type" value="Genomic_DNA"/>
</dbReference>
<sequence length="67" mass="7938">MAVERHQMHRGQRFCRRNVMERHQIHCYQALDPTRKFYISLGLLTAALPSPYKGGLSIPLRTRSWRT</sequence>
<name>A0A9P6AVV3_9AGAM</name>